<feature type="domain" description="TonB C-terminal" evidence="6">
    <location>
        <begin position="185"/>
        <end position="282"/>
    </location>
</feature>
<evidence type="ECO:0000256" key="3">
    <source>
        <dbReference type="ARBA" id="ARBA00022989"/>
    </source>
</evidence>
<dbReference type="OrthoDB" id="9803361at2"/>
<evidence type="ECO:0000256" key="2">
    <source>
        <dbReference type="ARBA" id="ARBA00022692"/>
    </source>
</evidence>
<keyword evidence="4" id="KW-0472">Membrane</keyword>
<feature type="compositionally biased region" description="Basic and acidic residues" evidence="5">
    <location>
        <begin position="130"/>
        <end position="146"/>
    </location>
</feature>
<dbReference type="RefSeq" id="WP_137733930.1">
    <property type="nucleotide sequence ID" value="NZ_BJCL01000008.1"/>
</dbReference>
<sequence length="311" mass="34352">MPGRRTRSRITTLHAALAVSVSVHAALIGWRWADPASFDRLFRATPLEVILVNAQSSETPPEAKALAQAALAGGGDQAEGRATSPLPAMPQAEMGNAPDEARKRVDQLQDQQQQLLAQIRREMALLPPPDPRRDTGTPQEREQEERRRQLLKLLAEIEKRINDDSAAPRKRYVSPATREVAYALYYDRLRRRIEERGTRDFPEANGRKLYGELTMNITVDAVGRLIEADIVRGSGNALLDRRAVAIVQRAAPFARFNAELREQTDQIVITSRFRFTRDEGLEATMVSNQAPGAEAAAAAAPPAGNAQSRPP</sequence>
<evidence type="ECO:0000256" key="1">
    <source>
        <dbReference type="ARBA" id="ARBA00004167"/>
    </source>
</evidence>
<dbReference type="Proteomes" id="UP000301751">
    <property type="component" value="Unassembled WGS sequence"/>
</dbReference>
<comment type="caution">
    <text evidence="7">The sequence shown here is derived from an EMBL/GenBank/DDBJ whole genome shotgun (WGS) entry which is preliminary data.</text>
</comment>
<dbReference type="Pfam" id="PF03544">
    <property type="entry name" value="TonB_C"/>
    <property type="match status" value="1"/>
</dbReference>
<dbReference type="PROSITE" id="PS52015">
    <property type="entry name" value="TONB_CTD"/>
    <property type="match status" value="1"/>
</dbReference>
<keyword evidence="2" id="KW-0812">Transmembrane</keyword>
<dbReference type="InterPro" id="IPR006260">
    <property type="entry name" value="TonB/TolA_C"/>
</dbReference>
<protein>
    <submittedName>
        <fullName evidence="7">Membrane protein</fullName>
    </submittedName>
</protein>
<evidence type="ECO:0000256" key="4">
    <source>
        <dbReference type="ARBA" id="ARBA00023136"/>
    </source>
</evidence>
<feature type="region of interest" description="Disordered" evidence="5">
    <location>
        <begin position="286"/>
        <end position="311"/>
    </location>
</feature>
<feature type="compositionally biased region" description="Low complexity" evidence="5">
    <location>
        <begin position="290"/>
        <end position="311"/>
    </location>
</feature>
<gene>
    <name evidence="7" type="ORF">AQPW35_32900</name>
</gene>
<keyword evidence="3" id="KW-1133">Transmembrane helix</keyword>
<accession>A0A480ARD7</accession>
<dbReference type="InterPro" id="IPR037682">
    <property type="entry name" value="TonB_C"/>
</dbReference>
<feature type="region of interest" description="Disordered" evidence="5">
    <location>
        <begin position="70"/>
        <end position="146"/>
    </location>
</feature>
<name>A0A480ARD7_9BURK</name>
<keyword evidence="8" id="KW-1185">Reference proteome</keyword>
<dbReference type="SUPFAM" id="SSF74653">
    <property type="entry name" value="TolA/TonB C-terminal domain"/>
    <property type="match status" value="1"/>
</dbReference>
<dbReference type="GO" id="GO:0055085">
    <property type="term" value="P:transmembrane transport"/>
    <property type="evidence" value="ECO:0007669"/>
    <property type="project" value="InterPro"/>
</dbReference>
<reference evidence="8" key="1">
    <citation type="submission" date="2019-03" db="EMBL/GenBank/DDBJ databases">
        <title>Aquabacterium pictum sp.nov., the first bacteriochlorophyll a-containing freshwater bacterium in the genus Aquabacterium of the class Betaproteobacteria.</title>
        <authorList>
            <person name="Hirose S."/>
            <person name="Tank M."/>
            <person name="Hara E."/>
            <person name="Tamaki H."/>
            <person name="Takaichi S."/>
            <person name="Haruta S."/>
            <person name="Hanada S."/>
        </authorList>
    </citation>
    <scope>NUCLEOTIDE SEQUENCE [LARGE SCALE GENOMIC DNA]</scope>
    <source>
        <strain evidence="8">W35</strain>
    </source>
</reference>
<dbReference type="Gene3D" id="3.30.1150.10">
    <property type="match status" value="1"/>
</dbReference>
<organism evidence="7 8">
    <name type="scientific">Pseudaquabacterium pictum</name>
    <dbReference type="NCBI Taxonomy" id="2315236"/>
    <lineage>
        <taxon>Bacteria</taxon>
        <taxon>Pseudomonadati</taxon>
        <taxon>Pseudomonadota</taxon>
        <taxon>Betaproteobacteria</taxon>
        <taxon>Burkholderiales</taxon>
        <taxon>Sphaerotilaceae</taxon>
        <taxon>Pseudaquabacterium</taxon>
    </lineage>
</organism>
<comment type="subcellular location">
    <subcellularLocation>
        <location evidence="1">Membrane</location>
        <topology evidence="1">Single-pass membrane protein</topology>
    </subcellularLocation>
</comment>
<evidence type="ECO:0000313" key="8">
    <source>
        <dbReference type="Proteomes" id="UP000301751"/>
    </source>
</evidence>
<dbReference type="EMBL" id="BJCL01000008">
    <property type="protein sequence ID" value="GCL64209.1"/>
    <property type="molecule type" value="Genomic_DNA"/>
</dbReference>
<evidence type="ECO:0000259" key="6">
    <source>
        <dbReference type="PROSITE" id="PS52015"/>
    </source>
</evidence>
<dbReference type="GO" id="GO:0016020">
    <property type="term" value="C:membrane"/>
    <property type="evidence" value="ECO:0007669"/>
    <property type="project" value="UniProtKB-SubCell"/>
</dbReference>
<dbReference type="AlphaFoldDB" id="A0A480ARD7"/>
<evidence type="ECO:0000256" key="5">
    <source>
        <dbReference type="SAM" id="MobiDB-lite"/>
    </source>
</evidence>
<feature type="compositionally biased region" description="Low complexity" evidence="5">
    <location>
        <begin position="108"/>
        <end position="118"/>
    </location>
</feature>
<evidence type="ECO:0000313" key="7">
    <source>
        <dbReference type="EMBL" id="GCL64209.1"/>
    </source>
</evidence>
<proteinExistence type="predicted"/>
<dbReference type="NCBIfam" id="TIGR01352">
    <property type="entry name" value="tonB_Cterm"/>
    <property type="match status" value="1"/>
</dbReference>